<dbReference type="InterPro" id="IPR011990">
    <property type="entry name" value="TPR-like_helical_dom_sf"/>
</dbReference>
<dbReference type="SMART" id="SM00028">
    <property type="entry name" value="TPR"/>
    <property type="match status" value="2"/>
</dbReference>
<evidence type="ECO:0000313" key="3">
    <source>
        <dbReference type="Proteomes" id="UP000662747"/>
    </source>
</evidence>
<feature type="region of interest" description="Disordered" evidence="1">
    <location>
        <begin position="320"/>
        <end position="347"/>
    </location>
</feature>
<accession>A0ABX7NR77</accession>
<organism evidence="2 3">
    <name type="scientific">Pyxidicoccus parkwayensis</name>
    <dbReference type="NCBI Taxonomy" id="2813578"/>
    <lineage>
        <taxon>Bacteria</taxon>
        <taxon>Pseudomonadati</taxon>
        <taxon>Myxococcota</taxon>
        <taxon>Myxococcia</taxon>
        <taxon>Myxococcales</taxon>
        <taxon>Cystobacterineae</taxon>
        <taxon>Myxococcaceae</taxon>
        <taxon>Pyxidicoccus</taxon>
    </lineage>
</organism>
<evidence type="ECO:0000313" key="2">
    <source>
        <dbReference type="EMBL" id="QSQ21374.1"/>
    </source>
</evidence>
<keyword evidence="3" id="KW-1185">Reference proteome</keyword>
<reference evidence="2 3" key="1">
    <citation type="submission" date="2021-02" db="EMBL/GenBank/DDBJ databases">
        <title>De Novo genome assembly of isolated myxobacteria.</title>
        <authorList>
            <person name="Stevens D.C."/>
        </authorList>
    </citation>
    <scope>NUCLEOTIDE SEQUENCE [LARGE SCALE GENOMIC DNA]</scope>
    <source>
        <strain evidence="3">SCPEA02</strain>
    </source>
</reference>
<dbReference type="EMBL" id="CP071090">
    <property type="protein sequence ID" value="QSQ21374.1"/>
    <property type="molecule type" value="Genomic_DNA"/>
</dbReference>
<protein>
    <recommendedName>
        <fullName evidence="4">Tetratricopeptide repeat protein</fullName>
    </recommendedName>
</protein>
<dbReference type="RefSeq" id="WP_206722952.1">
    <property type="nucleotide sequence ID" value="NZ_CP071090.1"/>
</dbReference>
<dbReference type="Pfam" id="PF13428">
    <property type="entry name" value="TPR_14"/>
    <property type="match status" value="1"/>
</dbReference>
<sequence>MGERELMKLRELKEAAHALFARGRYAQCSETYERILRLAPKDPNVRVRHAESCRRAGDRQSAISSYRMAATLLLEQGCESRARGALRAALELDPRDPMILSDLARLGQPFPINAPEDDRPAASAVHVFERPPAPPSWARGSAAHRAAPGQVVPPPSPPSYIIRAAEETPAPSALPAVPAVAPVNAESLRAAGHTIVPIPMLRPVNARNVAPSITPVIQGRLITQAPVPPSSRTNGAAVPPVLSEPAVRPHMPPALRPSGIAPKQAASSGSTPLTMVPIPRAGDAPTGAPSVMPYRPELRRLGPNAVALRVSPQARWVIIRSDSPLEVSRAESLPVPGDAAPRPSPHP</sequence>
<evidence type="ECO:0008006" key="4">
    <source>
        <dbReference type="Google" id="ProtNLM"/>
    </source>
</evidence>
<proteinExistence type="predicted"/>
<gene>
    <name evidence="2" type="ORF">JY651_40340</name>
</gene>
<dbReference type="Gene3D" id="1.25.40.10">
    <property type="entry name" value="Tetratricopeptide repeat domain"/>
    <property type="match status" value="1"/>
</dbReference>
<name>A0ABX7NR77_9BACT</name>
<evidence type="ECO:0000256" key="1">
    <source>
        <dbReference type="SAM" id="MobiDB-lite"/>
    </source>
</evidence>
<dbReference type="InterPro" id="IPR019734">
    <property type="entry name" value="TPR_rpt"/>
</dbReference>
<feature type="region of interest" description="Disordered" evidence="1">
    <location>
        <begin position="135"/>
        <end position="154"/>
    </location>
</feature>
<feature type="region of interest" description="Disordered" evidence="1">
    <location>
        <begin position="259"/>
        <end position="291"/>
    </location>
</feature>
<dbReference type="Proteomes" id="UP000662747">
    <property type="component" value="Chromosome"/>
</dbReference>
<dbReference type="SUPFAM" id="SSF48452">
    <property type="entry name" value="TPR-like"/>
    <property type="match status" value="1"/>
</dbReference>